<reference evidence="3 4" key="1">
    <citation type="submission" date="2018-06" db="EMBL/GenBank/DDBJ databases">
        <title>Comparative genomics reveals the genomic features of Rhizophagus irregularis, R. cerebriforme, R. diaphanum and Gigaspora rosea, and their symbiotic lifestyle signature.</title>
        <authorList>
            <person name="Morin E."/>
            <person name="San Clemente H."/>
            <person name="Chen E.C.H."/>
            <person name="De La Providencia I."/>
            <person name="Hainaut M."/>
            <person name="Kuo A."/>
            <person name="Kohler A."/>
            <person name="Murat C."/>
            <person name="Tang N."/>
            <person name="Roy S."/>
            <person name="Loubradou J."/>
            <person name="Henrissat B."/>
            <person name="Grigoriev I.V."/>
            <person name="Corradi N."/>
            <person name="Roux C."/>
            <person name="Martin F.M."/>
        </authorList>
    </citation>
    <scope>NUCLEOTIDE SEQUENCE [LARGE SCALE GENOMIC DNA]</scope>
    <source>
        <strain evidence="3 4">DAOM 227022</strain>
    </source>
</reference>
<dbReference type="SUPFAM" id="SSF82771">
    <property type="entry name" value="GIY-YIG endonuclease"/>
    <property type="match status" value="1"/>
</dbReference>
<keyword evidence="2" id="KW-0472">Membrane</keyword>
<dbReference type="AlphaFoldDB" id="A0A397S2F9"/>
<evidence type="ECO:0000313" key="3">
    <source>
        <dbReference type="EMBL" id="RIA80580.1"/>
    </source>
</evidence>
<dbReference type="InterPro" id="IPR035901">
    <property type="entry name" value="GIY-YIG_endonuc_sf"/>
</dbReference>
<name>A0A397S2F9_9GLOM</name>
<protein>
    <submittedName>
        <fullName evidence="3">Uncharacterized protein</fullName>
    </submittedName>
</protein>
<keyword evidence="1" id="KW-0175">Coiled coil</keyword>
<evidence type="ECO:0000256" key="2">
    <source>
        <dbReference type="SAM" id="Phobius"/>
    </source>
</evidence>
<comment type="caution">
    <text evidence="3">The sequence shown here is derived from an EMBL/GenBank/DDBJ whole genome shotgun (WGS) entry which is preliminary data.</text>
</comment>
<proteinExistence type="predicted"/>
<accession>A0A397S2F9</accession>
<feature type="coiled-coil region" evidence="1">
    <location>
        <begin position="5"/>
        <end position="32"/>
    </location>
</feature>
<dbReference type="EMBL" id="QKYT01000938">
    <property type="protein sequence ID" value="RIA80580.1"/>
    <property type="molecule type" value="Genomic_DNA"/>
</dbReference>
<evidence type="ECO:0000313" key="4">
    <source>
        <dbReference type="Proteomes" id="UP000265703"/>
    </source>
</evidence>
<gene>
    <name evidence="3" type="ORF">C1645_745140</name>
</gene>
<sequence>MWQRFKDYLKKIKKSVLNRKELEQEISKLKTNSETQKPTSKTPYIVGGVGITVVLGIVGFLMDKHYVGQSKDIGKRLNQHFSNGEVYFCQTKDELDGLEKQKIEEYNSFDGGYNGTGGNK</sequence>
<keyword evidence="2" id="KW-1133">Transmembrane helix</keyword>
<dbReference type="OrthoDB" id="10423122at2759"/>
<feature type="transmembrane region" description="Helical" evidence="2">
    <location>
        <begin position="44"/>
        <end position="62"/>
    </location>
</feature>
<organism evidence="3 4">
    <name type="scientific">Glomus cerebriforme</name>
    <dbReference type="NCBI Taxonomy" id="658196"/>
    <lineage>
        <taxon>Eukaryota</taxon>
        <taxon>Fungi</taxon>
        <taxon>Fungi incertae sedis</taxon>
        <taxon>Mucoromycota</taxon>
        <taxon>Glomeromycotina</taxon>
        <taxon>Glomeromycetes</taxon>
        <taxon>Glomerales</taxon>
        <taxon>Glomeraceae</taxon>
        <taxon>Glomus</taxon>
    </lineage>
</organism>
<keyword evidence="4" id="KW-1185">Reference proteome</keyword>
<dbReference type="Proteomes" id="UP000265703">
    <property type="component" value="Unassembled WGS sequence"/>
</dbReference>
<evidence type="ECO:0000256" key="1">
    <source>
        <dbReference type="SAM" id="Coils"/>
    </source>
</evidence>
<keyword evidence="2" id="KW-0812">Transmembrane</keyword>